<reference evidence="1 2" key="1">
    <citation type="submission" date="2018-03" db="EMBL/GenBank/DDBJ databases">
        <title>Whole genome sequencing of Histamine producing bacteria.</title>
        <authorList>
            <person name="Butler K."/>
        </authorList>
    </citation>
    <scope>NUCLEOTIDE SEQUENCE [LARGE SCALE GENOMIC DNA]</scope>
    <source>
        <strain evidence="1 2">ATCC 33979</strain>
    </source>
</reference>
<evidence type="ECO:0000313" key="2">
    <source>
        <dbReference type="Proteomes" id="UP000240410"/>
    </source>
</evidence>
<gene>
    <name evidence="1" type="ORF">CTM89_21175</name>
</gene>
<name>A0A2T3M416_PHOLE</name>
<dbReference type="EMBL" id="PYOJ01000075">
    <property type="protein sequence ID" value="PSV85973.1"/>
    <property type="molecule type" value="Genomic_DNA"/>
</dbReference>
<comment type="caution">
    <text evidence="1">The sequence shown here is derived from an EMBL/GenBank/DDBJ whole genome shotgun (WGS) entry which is preliminary data.</text>
</comment>
<feature type="non-terminal residue" evidence="1">
    <location>
        <position position="283"/>
    </location>
</feature>
<evidence type="ECO:0000313" key="1">
    <source>
        <dbReference type="EMBL" id="PSV85973.1"/>
    </source>
</evidence>
<accession>A0A2T3M416</accession>
<protein>
    <recommendedName>
        <fullName evidence="3">Lipoprotein</fullName>
    </recommendedName>
</protein>
<dbReference type="Proteomes" id="UP000240410">
    <property type="component" value="Unassembled WGS sequence"/>
</dbReference>
<dbReference type="RefSeq" id="WP_181319100.1">
    <property type="nucleotide sequence ID" value="NZ_PYOJ01000075.1"/>
</dbReference>
<sequence>MMNNIRILGVAFGATLLSACGGDSKGLLDNGTTPKDPVAKAELSAFPQAMVLSINHSKPVDLTPSVIAKSVNDWSMTSVEDKGGLGEITNKAKRTFDYKALAGGLTELPYVVQGDSLSSNSEVLVAINEFTDSTNTLPSANDLTYNIKNNETLSINLRNHITDADGDRLAVNHLISQTGRFTGPVEDGDALTVTFDPKGFIGVDTAVYSADDGRGGYDVAYIVVNVADANPPVPNTPPTAKDFAQNIESNKTPVWDIDLKALNLIADADGDELEITQIFASNN</sequence>
<dbReference type="PROSITE" id="PS51257">
    <property type="entry name" value="PROKAR_LIPOPROTEIN"/>
    <property type="match status" value="1"/>
</dbReference>
<dbReference type="AlphaFoldDB" id="A0A2T3M416"/>
<evidence type="ECO:0008006" key="3">
    <source>
        <dbReference type="Google" id="ProtNLM"/>
    </source>
</evidence>
<dbReference type="Pfam" id="PF17963">
    <property type="entry name" value="Big_9"/>
    <property type="match status" value="1"/>
</dbReference>
<proteinExistence type="predicted"/>
<organism evidence="1 2">
    <name type="scientific">Photobacterium leiognathi</name>
    <dbReference type="NCBI Taxonomy" id="553611"/>
    <lineage>
        <taxon>Bacteria</taxon>
        <taxon>Pseudomonadati</taxon>
        <taxon>Pseudomonadota</taxon>
        <taxon>Gammaproteobacteria</taxon>
        <taxon>Vibrionales</taxon>
        <taxon>Vibrionaceae</taxon>
        <taxon>Photobacterium</taxon>
    </lineage>
</organism>